<dbReference type="InterPro" id="IPR020864">
    <property type="entry name" value="MACPF"/>
</dbReference>
<dbReference type="GO" id="GO:0030670">
    <property type="term" value="C:phagocytic vesicle membrane"/>
    <property type="evidence" value="ECO:0007669"/>
    <property type="project" value="UniProtKB-SubCell"/>
</dbReference>
<dbReference type="InterPro" id="IPR039707">
    <property type="entry name" value="MPEG1"/>
</dbReference>
<dbReference type="SMART" id="SM00457">
    <property type="entry name" value="MACPF"/>
    <property type="match status" value="1"/>
</dbReference>
<accession>A0A1I8G991</accession>
<dbReference type="GO" id="GO:0045087">
    <property type="term" value="P:innate immune response"/>
    <property type="evidence" value="ECO:0007669"/>
    <property type="project" value="UniProtKB-KW"/>
</dbReference>
<dbReference type="Pfam" id="PF01823">
    <property type="entry name" value="MACPF"/>
    <property type="match status" value="1"/>
</dbReference>
<evidence type="ECO:0000259" key="1">
    <source>
        <dbReference type="PROSITE" id="PS51412"/>
    </source>
</evidence>
<dbReference type="Proteomes" id="UP000095280">
    <property type="component" value="Unplaced"/>
</dbReference>
<sequence>MFLPKLLLAALLVGLSVGAESPPPAAPAQRGGDGSNRCEWLDTAHTGITRFSVLPGGGWDNLRNRHMGLVADLSFSDCVLSDDGTFVTPSHVILYPKRESQVSLMSHVIEHYENYTSSTSFSVNLGGNGIFHGIGIDGKFSEEYQEVKKTVLTSKTQIGRTQQRYNMYAARLQPDFKLSDSFTNRLIDIANAQINGRTGRARYLADLVVRDFGTHMVTSVDAGAILEKIDYFNRNSLTSSVFTRNKLSQCLSVSFAKVFGLNFDSSLTVTKEHVKQYIDSVQMTTINTHGGPPIGAKANLTGWEARLRENLVAIDKIGEPLFGVISERSLPQIPPPRLENVFEAVKEAVLRYYKANEVKGCQDPNSASFDPLANIDGVCEPTMTNFSFAGVYQTCRESNPGLGLNLCGRDTSPSQKNPITGDYRCPAGYEPVKLLTLTGSRGSRCFERHKSCWLVFSCHAGTDCYESTTTLDSFWCAASRDSKLPPSSGMTYGGAYSPRFSNPATDAKTCGDGYRPYAVARDIRVCLSADMHPESLGSRLPLGGLFTCQAGNPLAEAGRHIVTANSLLKADGAFSADNSPKRCPDGFTQSTIDVIDGCELMQCVLSGSDRARRSVIKRPPFETADFNYAGPPVDTVETDGRRWGFNGSVWFYEGYYGSPMSAKSTKFNNDANNGAASIFTVIAGVAAVCLAVVLVGLLAYKKRSAWLPPLRRRLGRRRAGPYQCLNDDASDALVNAGSGSYVTVAPDDAAMETPPMPEHRASETVVNVA</sequence>
<evidence type="ECO:0000313" key="3">
    <source>
        <dbReference type="WBParaSite" id="maker-uti_cns_0001177-snap-gene-0.4-mRNA-1"/>
    </source>
</evidence>
<dbReference type="CDD" id="cd22579">
    <property type="entry name" value="MPEG1_P2"/>
    <property type="match status" value="1"/>
</dbReference>
<dbReference type="PROSITE" id="PS51412">
    <property type="entry name" value="MACPF_2"/>
    <property type="match status" value="1"/>
</dbReference>
<proteinExistence type="predicted"/>
<dbReference type="PANTHER" id="PTHR31463">
    <property type="entry name" value="MACROPHAGE-EXPRESSED GENE 1 PROTEIN"/>
    <property type="match status" value="1"/>
</dbReference>
<dbReference type="OrthoDB" id="5950457at2759"/>
<protein>
    <submittedName>
        <fullName evidence="3">Macrophage-expressed gene 1 protein</fullName>
    </submittedName>
</protein>
<dbReference type="WBParaSite" id="maker-uti_cns_0001177-snap-gene-0.4-mRNA-1">
    <property type="protein sequence ID" value="maker-uti_cns_0001177-snap-gene-0.4-mRNA-1"/>
    <property type="gene ID" value="maker-uti_cns_0001177-snap-gene-0.4"/>
</dbReference>
<reference evidence="3" key="1">
    <citation type="submission" date="2016-11" db="UniProtKB">
        <authorList>
            <consortium name="WormBaseParasite"/>
        </authorList>
    </citation>
    <scope>IDENTIFICATION</scope>
</reference>
<dbReference type="AlphaFoldDB" id="A0A1I8G991"/>
<evidence type="ECO:0000313" key="2">
    <source>
        <dbReference type="Proteomes" id="UP000095280"/>
    </source>
</evidence>
<dbReference type="GO" id="GO:0002250">
    <property type="term" value="P:adaptive immune response"/>
    <property type="evidence" value="ECO:0007669"/>
    <property type="project" value="UniProtKB-KW"/>
</dbReference>
<organism evidence="2 3">
    <name type="scientific">Macrostomum lignano</name>
    <dbReference type="NCBI Taxonomy" id="282301"/>
    <lineage>
        <taxon>Eukaryota</taxon>
        <taxon>Metazoa</taxon>
        <taxon>Spiralia</taxon>
        <taxon>Lophotrochozoa</taxon>
        <taxon>Platyhelminthes</taxon>
        <taxon>Rhabditophora</taxon>
        <taxon>Macrostomorpha</taxon>
        <taxon>Macrostomida</taxon>
        <taxon>Macrostomidae</taxon>
        <taxon>Macrostomum</taxon>
    </lineage>
</organism>
<name>A0A1I8G991_9PLAT</name>
<dbReference type="PANTHER" id="PTHR31463:SF1">
    <property type="entry name" value="MACROPHAGE-EXPRESSED GENE 1 PROTEIN"/>
    <property type="match status" value="1"/>
</dbReference>
<keyword evidence="2" id="KW-1185">Reference proteome</keyword>
<feature type="domain" description="MACPF" evidence="1">
    <location>
        <begin position="26"/>
        <end position="356"/>
    </location>
</feature>